<evidence type="ECO:0000256" key="5">
    <source>
        <dbReference type="SAM" id="Phobius"/>
    </source>
</evidence>
<sequence length="834" mass="93151">MERYIPLIFAAINLILWVNNTTSAQTTFWPISQTQTTVMPISQTQTTVMPINRTQTTVSNVDYLELRDISGYISSPGYPNNYPDDYRFMRLISGEVGKIINIRIQFLDTETNYDFLSIFDGPTTQSSLLVRLTGSNFNYASSTLNFTSSTNKLFVFFETDRSISRTGFKAFYTINARSFGMFCNNSFACDIELACINNTCGCSGNTYYNSSSMTCVSARSFGIFCDNSLACDTGLACINNKCGCSGNTYYNSSSMTCVSNYQYELRSSSGSISSPGYPINYPDNSNITWLISGEDGYMVILDINIVDIEIDYDFLFIFDGPTFGSSLLANLTGNINFTSSPKKISSSTNELLVYFRTDSVKTRTGFNASYNIQERLLGSFCSSTIVCSYGLNCIDRKCNCSTNEYFDPSSRTCMNDTQTILRNSSGNISSPGYPEDYPENYYFTKLISGPTGKIVTLSIYFLDTERCCDFLQIFDGPTTQSSLLANLSGSVDYESVPYTITSSSNKIFVCFKTDVSISGAGFYASYNIHERRFGDFCNSTYVCETGFLCENGKCGCSSNEYFNQTFNACINDPGPPSHLLEEKSQLDKSPYILWFNSSGDIDDFYQIILMTNSSYKPMVTMKSKTPELCITYLAPDTDYIYEIIVINKWGIISNSTTGTFRIKQDNSTLSNTSTTISQIDIIIITVAAVGWTLFLLATIVIVYNCFRHRKTATELNSSQKKIPTSRPLPSPHVHEDNRNASTQSPNCHLPNETSDQTIVKRTLSSHYNTYSKLEFEEETSFHETILTCRPSSAPEIHDYITLVNSESLYHHIAIETSAPNKFSALVSTQTSTVM</sequence>
<feature type="region of interest" description="Disordered" evidence="4">
    <location>
        <begin position="716"/>
        <end position="754"/>
    </location>
</feature>
<evidence type="ECO:0000256" key="6">
    <source>
        <dbReference type="SAM" id="SignalP"/>
    </source>
</evidence>
<evidence type="ECO:0000256" key="3">
    <source>
        <dbReference type="PROSITE-ProRule" id="PRU00059"/>
    </source>
</evidence>
<accession>A0A9W3AL12</accession>
<feature type="transmembrane region" description="Helical" evidence="5">
    <location>
        <begin position="681"/>
        <end position="706"/>
    </location>
</feature>
<dbReference type="InterPro" id="IPR000859">
    <property type="entry name" value="CUB_dom"/>
</dbReference>
<gene>
    <name evidence="9" type="primary">LOC106074910</name>
</gene>
<dbReference type="SUPFAM" id="SSF49265">
    <property type="entry name" value="Fibronectin type III"/>
    <property type="match status" value="1"/>
</dbReference>
<keyword evidence="5" id="KW-0472">Membrane</keyword>
<feature type="domain" description="CUB" evidence="7">
    <location>
        <begin position="257"/>
        <end position="373"/>
    </location>
</feature>
<feature type="chain" id="PRO_5040865578" evidence="6">
    <location>
        <begin position="25"/>
        <end position="834"/>
    </location>
</feature>
<keyword evidence="6" id="KW-0732">Signal</keyword>
<feature type="domain" description="CUB" evidence="7">
    <location>
        <begin position="62"/>
        <end position="175"/>
    </location>
</feature>
<dbReference type="OrthoDB" id="6161791at2759"/>
<dbReference type="PROSITE" id="PS01180">
    <property type="entry name" value="CUB"/>
    <property type="match status" value="3"/>
</dbReference>
<dbReference type="GeneID" id="106074910"/>
<dbReference type="Gene3D" id="2.60.120.290">
    <property type="entry name" value="Spermadhesin, CUB domain"/>
    <property type="match status" value="3"/>
</dbReference>
<comment type="caution">
    <text evidence="3">Lacks conserved residue(s) required for the propagation of feature annotation.</text>
</comment>
<keyword evidence="8" id="KW-1185">Reference proteome</keyword>
<evidence type="ECO:0000259" key="7">
    <source>
        <dbReference type="PROSITE" id="PS01180"/>
    </source>
</evidence>
<keyword evidence="1" id="KW-0677">Repeat</keyword>
<keyword evidence="5" id="KW-1133">Transmembrane helix</keyword>
<dbReference type="Pfam" id="PF00431">
    <property type="entry name" value="CUB"/>
    <property type="match status" value="3"/>
</dbReference>
<evidence type="ECO:0000256" key="4">
    <source>
        <dbReference type="SAM" id="MobiDB-lite"/>
    </source>
</evidence>
<dbReference type="Proteomes" id="UP001165740">
    <property type="component" value="Chromosome 6"/>
</dbReference>
<dbReference type="PANTHER" id="PTHR24251:SF37">
    <property type="entry name" value="CUB DOMAIN-CONTAINING PROTEIN"/>
    <property type="match status" value="1"/>
</dbReference>
<feature type="compositionally biased region" description="Polar residues" evidence="4">
    <location>
        <begin position="739"/>
        <end position="754"/>
    </location>
</feature>
<keyword evidence="2" id="KW-1015">Disulfide bond</keyword>
<evidence type="ECO:0000256" key="1">
    <source>
        <dbReference type="ARBA" id="ARBA00022737"/>
    </source>
</evidence>
<proteinExistence type="predicted"/>
<organism evidence="8 9">
    <name type="scientific">Biomphalaria glabrata</name>
    <name type="common">Bloodfluke planorb</name>
    <name type="synonym">Freshwater snail</name>
    <dbReference type="NCBI Taxonomy" id="6526"/>
    <lineage>
        <taxon>Eukaryota</taxon>
        <taxon>Metazoa</taxon>
        <taxon>Spiralia</taxon>
        <taxon>Lophotrochozoa</taxon>
        <taxon>Mollusca</taxon>
        <taxon>Gastropoda</taxon>
        <taxon>Heterobranchia</taxon>
        <taxon>Euthyneura</taxon>
        <taxon>Panpulmonata</taxon>
        <taxon>Hygrophila</taxon>
        <taxon>Lymnaeoidea</taxon>
        <taxon>Planorbidae</taxon>
        <taxon>Biomphalaria</taxon>
    </lineage>
</organism>
<dbReference type="AlphaFoldDB" id="A0A9W3AL12"/>
<feature type="signal peptide" evidence="6">
    <location>
        <begin position="1"/>
        <end position="24"/>
    </location>
</feature>
<evidence type="ECO:0000256" key="2">
    <source>
        <dbReference type="ARBA" id="ARBA00023157"/>
    </source>
</evidence>
<dbReference type="SUPFAM" id="SSF49854">
    <property type="entry name" value="Spermadhesin, CUB domain"/>
    <property type="match status" value="3"/>
</dbReference>
<dbReference type="InterPro" id="IPR036116">
    <property type="entry name" value="FN3_sf"/>
</dbReference>
<dbReference type="SMART" id="SM00042">
    <property type="entry name" value="CUB"/>
    <property type="match status" value="3"/>
</dbReference>
<feature type="domain" description="CUB" evidence="7">
    <location>
        <begin position="413"/>
        <end position="529"/>
    </location>
</feature>
<reference evidence="9" key="1">
    <citation type="submission" date="2025-08" db="UniProtKB">
        <authorList>
            <consortium name="RefSeq"/>
        </authorList>
    </citation>
    <scope>IDENTIFICATION</scope>
</reference>
<dbReference type="RefSeq" id="XP_055887820.1">
    <property type="nucleotide sequence ID" value="XM_056031845.1"/>
</dbReference>
<name>A0A9W3AL12_BIOGL</name>
<protein>
    <submittedName>
        <fullName evidence="9">CUB and sushi domain-containing protein 3-like isoform X2</fullName>
    </submittedName>
</protein>
<dbReference type="PANTHER" id="PTHR24251">
    <property type="entry name" value="OVOCHYMASE-RELATED"/>
    <property type="match status" value="1"/>
</dbReference>
<dbReference type="CDD" id="cd00041">
    <property type="entry name" value="CUB"/>
    <property type="match status" value="3"/>
</dbReference>
<dbReference type="InterPro" id="IPR035914">
    <property type="entry name" value="Sperma_CUB_dom_sf"/>
</dbReference>
<evidence type="ECO:0000313" key="9">
    <source>
        <dbReference type="RefSeq" id="XP_055887820.1"/>
    </source>
</evidence>
<keyword evidence="5" id="KW-0812">Transmembrane</keyword>
<evidence type="ECO:0000313" key="8">
    <source>
        <dbReference type="Proteomes" id="UP001165740"/>
    </source>
</evidence>